<keyword evidence="7 10" id="KW-0456">Lyase</keyword>
<comment type="pathway">
    <text evidence="1 10">Amino-acid biosynthesis; L-phenylalanine biosynthesis; phenylpyruvate from prephenate: step 1/1.</text>
</comment>
<reference evidence="13" key="1">
    <citation type="journal article" date="2023" name="Int. J. Syst. Evol. Microbiol.">
        <title>Collibacillus ludicampi gen. nov., sp. nov., a new soil bacterium of the family Alicyclobacillaceae.</title>
        <authorList>
            <person name="Jojima T."/>
            <person name="Ioku Y."/>
            <person name="Fukuta Y."/>
            <person name="Shirasaka N."/>
            <person name="Matsumura Y."/>
            <person name="Mori M."/>
        </authorList>
    </citation>
    <scope>NUCLEOTIDE SEQUENCE</scope>
    <source>
        <strain evidence="13">TP075</strain>
    </source>
</reference>
<dbReference type="InterPro" id="IPR045865">
    <property type="entry name" value="ACT-like_dom_sf"/>
</dbReference>
<gene>
    <name evidence="10" type="primary">pheA</name>
    <name evidence="13" type="ORF">DNHGIG_27370</name>
</gene>
<dbReference type="AlphaFoldDB" id="A0AAV4LHR4"/>
<feature type="domain" description="Prephenate dehydratase" evidence="11">
    <location>
        <begin position="5"/>
        <end position="184"/>
    </location>
</feature>
<protein>
    <recommendedName>
        <fullName evidence="3 10">Prephenate dehydratase</fullName>
        <shortName evidence="10">PDT</shortName>
        <ecNumber evidence="2 10">4.2.1.51</ecNumber>
    </recommendedName>
</protein>
<evidence type="ECO:0000313" key="13">
    <source>
        <dbReference type="EMBL" id="GIM47188.1"/>
    </source>
</evidence>
<evidence type="ECO:0000256" key="1">
    <source>
        <dbReference type="ARBA" id="ARBA00004741"/>
    </source>
</evidence>
<dbReference type="EC" id="4.2.1.51" evidence="2 10"/>
<evidence type="ECO:0000256" key="5">
    <source>
        <dbReference type="ARBA" id="ARBA00023141"/>
    </source>
</evidence>
<dbReference type="GO" id="GO:0004664">
    <property type="term" value="F:prephenate dehydratase activity"/>
    <property type="evidence" value="ECO:0007669"/>
    <property type="project" value="UniProtKB-UniRule"/>
</dbReference>
<dbReference type="Gene3D" id="3.40.190.10">
    <property type="entry name" value="Periplasmic binding protein-like II"/>
    <property type="match status" value="2"/>
</dbReference>
<dbReference type="Proteomes" id="UP001057291">
    <property type="component" value="Unassembled WGS sequence"/>
</dbReference>
<accession>A0AAV4LHR4</accession>
<dbReference type="InterPro" id="IPR001086">
    <property type="entry name" value="Preph_deHydtase"/>
</dbReference>
<dbReference type="InterPro" id="IPR002912">
    <property type="entry name" value="ACT_dom"/>
</dbReference>
<dbReference type="PIRSF" id="PIRSF001500">
    <property type="entry name" value="Chor_mut_pdt_Ppr"/>
    <property type="match status" value="1"/>
</dbReference>
<keyword evidence="5 10" id="KW-0057">Aromatic amino acid biosynthesis</keyword>
<dbReference type="CDD" id="cd13633">
    <property type="entry name" value="PBP2_Sa-PDT_like"/>
    <property type="match status" value="1"/>
</dbReference>
<evidence type="ECO:0000256" key="6">
    <source>
        <dbReference type="ARBA" id="ARBA00023222"/>
    </source>
</evidence>
<proteinExistence type="predicted"/>
<dbReference type="GO" id="GO:0005737">
    <property type="term" value="C:cytoplasm"/>
    <property type="evidence" value="ECO:0007669"/>
    <property type="project" value="TreeGrafter"/>
</dbReference>
<dbReference type="NCBIfam" id="NF008865">
    <property type="entry name" value="PRK11898.1"/>
    <property type="match status" value="1"/>
</dbReference>
<comment type="caution">
    <text evidence="13">The sequence shown here is derived from an EMBL/GenBank/DDBJ whole genome shotgun (WGS) entry which is preliminary data.</text>
</comment>
<evidence type="ECO:0000259" key="12">
    <source>
        <dbReference type="PROSITE" id="PS51671"/>
    </source>
</evidence>
<evidence type="ECO:0000313" key="14">
    <source>
        <dbReference type="Proteomes" id="UP001057291"/>
    </source>
</evidence>
<dbReference type="PROSITE" id="PS51171">
    <property type="entry name" value="PREPHENATE_DEHYDR_3"/>
    <property type="match status" value="1"/>
</dbReference>
<dbReference type="RefSeq" id="WP_282200204.1">
    <property type="nucleotide sequence ID" value="NZ_BOQE01000001.1"/>
</dbReference>
<dbReference type="PROSITE" id="PS00858">
    <property type="entry name" value="PREPHENATE_DEHYDR_2"/>
    <property type="match status" value="1"/>
</dbReference>
<dbReference type="PANTHER" id="PTHR21022:SF19">
    <property type="entry name" value="PREPHENATE DEHYDRATASE-RELATED"/>
    <property type="match status" value="1"/>
</dbReference>
<dbReference type="InterPro" id="IPR008242">
    <property type="entry name" value="Chor_mutase/pphenate_deHydtase"/>
</dbReference>
<keyword evidence="6 10" id="KW-0584">Phenylalanine biosynthesis</keyword>
<feature type="domain" description="ACT" evidence="12">
    <location>
        <begin position="198"/>
        <end position="273"/>
    </location>
</feature>
<dbReference type="GO" id="GO:0009094">
    <property type="term" value="P:L-phenylalanine biosynthetic process"/>
    <property type="evidence" value="ECO:0007669"/>
    <property type="project" value="UniProtKB-KW"/>
</dbReference>
<dbReference type="InterPro" id="IPR018528">
    <property type="entry name" value="Preph_deHydtase_CS"/>
</dbReference>
<keyword evidence="14" id="KW-1185">Reference proteome</keyword>
<organism evidence="13 14">
    <name type="scientific">Collibacillus ludicampi</name>
    <dbReference type="NCBI Taxonomy" id="2771369"/>
    <lineage>
        <taxon>Bacteria</taxon>
        <taxon>Bacillati</taxon>
        <taxon>Bacillota</taxon>
        <taxon>Bacilli</taxon>
        <taxon>Bacillales</taxon>
        <taxon>Alicyclobacillaceae</taxon>
        <taxon>Collibacillus</taxon>
    </lineage>
</organism>
<evidence type="ECO:0000256" key="4">
    <source>
        <dbReference type="ARBA" id="ARBA00022605"/>
    </source>
</evidence>
<comment type="catalytic activity">
    <reaction evidence="8 10">
        <text>prephenate + H(+) = 3-phenylpyruvate + CO2 + H2O</text>
        <dbReference type="Rhea" id="RHEA:21648"/>
        <dbReference type="ChEBI" id="CHEBI:15377"/>
        <dbReference type="ChEBI" id="CHEBI:15378"/>
        <dbReference type="ChEBI" id="CHEBI:16526"/>
        <dbReference type="ChEBI" id="CHEBI:18005"/>
        <dbReference type="ChEBI" id="CHEBI:29934"/>
        <dbReference type="EC" id="4.2.1.51"/>
    </reaction>
</comment>
<dbReference type="EMBL" id="BOQE01000001">
    <property type="protein sequence ID" value="GIM47188.1"/>
    <property type="molecule type" value="Genomic_DNA"/>
</dbReference>
<dbReference type="SUPFAM" id="SSF55021">
    <property type="entry name" value="ACT-like"/>
    <property type="match status" value="1"/>
</dbReference>
<dbReference type="Gene3D" id="3.30.70.260">
    <property type="match status" value="1"/>
</dbReference>
<feature type="site" description="Essential for prephenate dehydratase activity" evidence="9">
    <location>
        <position position="177"/>
    </location>
</feature>
<dbReference type="Pfam" id="PF01842">
    <property type="entry name" value="ACT"/>
    <property type="match status" value="1"/>
</dbReference>
<name>A0AAV4LHR4_9BACL</name>
<evidence type="ECO:0000259" key="11">
    <source>
        <dbReference type="PROSITE" id="PS51171"/>
    </source>
</evidence>
<evidence type="ECO:0000256" key="10">
    <source>
        <dbReference type="RuleBase" id="RU361254"/>
    </source>
</evidence>
<dbReference type="PROSITE" id="PS51671">
    <property type="entry name" value="ACT"/>
    <property type="match status" value="1"/>
</dbReference>
<dbReference type="Pfam" id="PF00800">
    <property type="entry name" value="PDT"/>
    <property type="match status" value="1"/>
</dbReference>
<dbReference type="FunFam" id="3.40.190.10:FF:000064">
    <property type="entry name" value="Prephenate dehydratase"/>
    <property type="match status" value="1"/>
</dbReference>
<evidence type="ECO:0000256" key="7">
    <source>
        <dbReference type="ARBA" id="ARBA00023239"/>
    </source>
</evidence>
<keyword evidence="4 10" id="KW-0028">Amino-acid biosynthesis</keyword>
<dbReference type="SUPFAM" id="SSF53850">
    <property type="entry name" value="Periplasmic binding protein-like II"/>
    <property type="match status" value="1"/>
</dbReference>
<dbReference type="PROSITE" id="PS00857">
    <property type="entry name" value="PREPHENATE_DEHYDR_1"/>
    <property type="match status" value="1"/>
</dbReference>
<evidence type="ECO:0000256" key="9">
    <source>
        <dbReference type="PIRSR" id="PIRSR001500-2"/>
    </source>
</evidence>
<evidence type="ECO:0000256" key="3">
    <source>
        <dbReference type="ARBA" id="ARBA00021872"/>
    </source>
</evidence>
<dbReference type="PANTHER" id="PTHR21022">
    <property type="entry name" value="PREPHENATE DEHYDRATASE P PROTEIN"/>
    <property type="match status" value="1"/>
</dbReference>
<dbReference type="CDD" id="cd04905">
    <property type="entry name" value="ACT_CM-PDT"/>
    <property type="match status" value="1"/>
</dbReference>
<sequence>MGRMKVGFLGPEGTFTEEALYHHFSREEVEAQPFSTIADVLEAVDCGLVDHGIVPIENSLEGSVNLTLDWLAHQGDLWIGAEVVLPILQNLLALPGTQISDVREIGSHPHAIAQCRNFLRTLPNVTVQTWESTARAAQEVAKRESRDFAAIGTAWAAKKYGLSILKANIGDSDDNHTRFIVVERRPEHPPAIANKTMLLVYLAEDRAGALVHILNVFVALGINLTKIESRPTRKGLGSYHFLIDLDGGLQDEAVQKAITIIGTYGHRIRVLGSFLRAEKI</sequence>
<evidence type="ECO:0000256" key="8">
    <source>
        <dbReference type="ARBA" id="ARBA00047848"/>
    </source>
</evidence>
<evidence type="ECO:0000256" key="2">
    <source>
        <dbReference type="ARBA" id="ARBA00013147"/>
    </source>
</evidence>